<proteinExistence type="predicted"/>
<dbReference type="Proteomes" id="UP000014540">
    <property type="component" value="Unassembled WGS sequence"/>
</dbReference>
<evidence type="ECO:0000313" key="2">
    <source>
        <dbReference type="Proteomes" id="UP000014540"/>
    </source>
</evidence>
<organism evidence="1 2">
    <name type="scientific">Leptospira fainei serovar Hurstbridge str. BUT 6</name>
    <dbReference type="NCBI Taxonomy" id="1193011"/>
    <lineage>
        <taxon>Bacteria</taxon>
        <taxon>Pseudomonadati</taxon>
        <taxon>Spirochaetota</taxon>
        <taxon>Spirochaetia</taxon>
        <taxon>Leptospirales</taxon>
        <taxon>Leptospiraceae</taxon>
        <taxon>Leptospira</taxon>
    </lineage>
</organism>
<evidence type="ECO:0000313" key="1">
    <source>
        <dbReference type="EMBL" id="EPG74932.1"/>
    </source>
</evidence>
<comment type="caution">
    <text evidence="1">The sequence shown here is derived from an EMBL/GenBank/DDBJ whole genome shotgun (WGS) entry which is preliminary data.</text>
</comment>
<accession>S3W3Q8</accession>
<dbReference type="STRING" id="1193011.LEP1GSC058_1603"/>
<dbReference type="AlphaFoldDB" id="S3W3Q8"/>
<name>S3W3Q8_9LEPT</name>
<keyword evidence="2" id="KW-1185">Reference proteome</keyword>
<protein>
    <submittedName>
        <fullName evidence="1">Uncharacterized protein</fullName>
    </submittedName>
</protein>
<gene>
    <name evidence="1" type="ORF">LEP1GSC058_1603</name>
</gene>
<sequence length="71" mass="8406">MNLRKREGKIENILHFRNLMLPKLGIALIATFGSRTRSHFTRKSSFISDWLLLHFRIAERQIIFFAFSNKA</sequence>
<dbReference type="EMBL" id="AKWZ02000006">
    <property type="protein sequence ID" value="EPG74932.1"/>
    <property type="molecule type" value="Genomic_DNA"/>
</dbReference>
<reference evidence="1" key="1">
    <citation type="submission" date="2013-04" db="EMBL/GenBank/DDBJ databases">
        <authorList>
            <person name="Harkins D.M."/>
            <person name="Durkin A.S."/>
            <person name="Selengut J.D."/>
            <person name="Sanka R."/>
            <person name="DePew J."/>
            <person name="Purushe J."/>
            <person name="Ahmed A."/>
            <person name="van der Linden H."/>
            <person name="Goris M.G.A."/>
            <person name="Hartskeerl R.A."/>
            <person name="Vinetz J.M."/>
            <person name="Sutton G.G."/>
            <person name="Nelson W.C."/>
            <person name="Fouts D.E."/>
        </authorList>
    </citation>
    <scope>NUCLEOTIDE SEQUENCE [LARGE SCALE GENOMIC DNA]</scope>
    <source>
        <strain evidence="1">BUT 6</strain>
    </source>
</reference>